<feature type="signal peptide" evidence="4">
    <location>
        <begin position="1"/>
        <end position="19"/>
    </location>
</feature>
<keyword evidence="5" id="KW-0503">Monooxygenase</keyword>
<reference evidence="6" key="1">
    <citation type="journal article" date="2021" name="BMC Genomics">
        <title>Chromosome-level genome assembly and manually-curated proteome of model necrotroph Parastagonospora nodorum Sn15 reveals a genome-wide trove of candidate effector homologs, and redundancy of virulence-related functions within an accessory chromosome.</title>
        <authorList>
            <person name="Bertazzoni S."/>
            <person name="Jones D.A.B."/>
            <person name="Phan H.T."/>
            <person name="Tan K.-C."/>
            <person name="Hane J.K."/>
        </authorList>
    </citation>
    <scope>NUCLEOTIDE SEQUENCE [LARGE SCALE GENOMIC DNA]</scope>
    <source>
        <strain evidence="6">SN15 / ATCC MYA-4574 / FGSC 10173)</strain>
    </source>
</reference>
<evidence type="ECO:0000256" key="4">
    <source>
        <dbReference type="SAM" id="SignalP"/>
    </source>
</evidence>
<evidence type="ECO:0000313" key="6">
    <source>
        <dbReference type="Proteomes" id="UP000663193"/>
    </source>
</evidence>
<evidence type="ECO:0000256" key="2">
    <source>
        <dbReference type="ARBA" id="ARBA00022827"/>
    </source>
</evidence>
<dbReference type="InterPro" id="IPR036188">
    <property type="entry name" value="FAD/NAD-bd_sf"/>
</dbReference>
<protein>
    <submittedName>
        <fullName evidence="5">FAD-dependent monooxygenase elcH</fullName>
    </submittedName>
</protein>
<dbReference type="InterPro" id="IPR051104">
    <property type="entry name" value="FAD_monoxygenase"/>
</dbReference>
<keyword evidence="4" id="KW-0732">Signal</keyword>
<keyword evidence="2" id="KW-0274">FAD</keyword>
<organism evidence="5 6">
    <name type="scientific">Phaeosphaeria nodorum (strain SN15 / ATCC MYA-4574 / FGSC 10173)</name>
    <name type="common">Glume blotch fungus</name>
    <name type="synonym">Parastagonospora nodorum</name>
    <dbReference type="NCBI Taxonomy" id="321614"/>
    <lineage>
        <taxon>Eukaryota</taxon>
        <taxon>Fungi</taxon>
        <taxon>Dikarya</taxon>
        <taxon>Ascomycota</taxon>
        <taxon>Pezizomycotina</taxon>
        <taxon>Dothideomycetes</taxon>
        <taxon>Pleosporomycetidae</taxon>
        <taxon>Pleosporales</taxon>
        <taxon>Pleosporineae</taxon>
        <taxon>Phaeosphaeriaceae</taxon>
        <taxon>Parastagonospora</taxon>
    </lineage>
</organism>
<dbReference type="SUPFAM" id="SSF51905">
    <property type="entry name" value="FAD/NAD(P)-binding domain"/>
    <property type="match status" value="1"/>
</dbReference>
<dbReference type="EMBL" id="CP069029">
    <property type="protein sequence ID" value="QRC97625.1"/>
    <property type="molecule type" value="Genomic_DNA"/>
</dbReference>
<dbReference type="OrthoDB" id="16820at2759"/>
<gene>
    <name evidence="5" type="ORF">JI435_086010</name>
</gene>
<keyword evidence="3" id="KW-0560">Oxidoreductase</keyword>
<accession>A0A7U2F6V9</accession>
<dbReference type="PRINTS" id="PR00420">
    <property type="entry name" value="RNGMNOXGNASE"/>
</dbReference>
<dbReference type="OMA" id="FYTEEAY"/>
<evidence type="ECO:0000256" key="3">
    <source>
        <dbReference type="ARBA" id="ARBA00023002"/>
    </source>
</evidence>
<feature type="chain" id="PRO_5031059392" evidence="4">
    <location>
        <begin position="20"/>
        <end position="485"/>
    </location>
</feature>
<name>A0A7U2F6V9_PHANO</name>
<dbReference type="Gene3D" id="3.50.50.60">
    <property type="entry name" value="FAD/NAD(P)-binding domain"/>
    <property type="match status" value="1"/>
</dbReference>
<proteinExistence type="predicted"/>
<sequence length="485" mass="53481">MFTLRSLAILAVFAATALASKQSSNDRELVVAIYGGGLASATLAQALKGSSNLNVQYFDPALDLTPTSFRLFGFDPKVHDALALVNEEAGGAIERSGWYPEEPSVVVVGQGSDADTVVLDWAQLKNTTHHPQVTVVDPKPFLQQMLNGTDESRLHPNKTLVSITRKDLSAKYPLELKFQDGSIQHADVLIGDDGPFGQMRSEVLGAKHPANAPVFMNFLSAVAHVAPDDAEKLLGQKYGNRDLGRRFERVGMGSWFLNAYLEGFSTCLGSFYTEEAYDLSQFTRTTSVKELTARFSNLKRGEGITGILSGYSGLRLIPEIEHSPAPTYINGLVAMQGNAAHFMTNFQQLGPSQQIEDAMILGTLLRSAHSRADVEAALYAYDTVRRPRSQWVSEHGKRLGWLWTGMVEDVGIDAKKLKKAMLQWKQDSEAFDLKAHKNEAVKIMKQTIKERSGSEKIITQEEKIKAGFQGLWEAMREKSGEQVEL</sequence>
<keyword evidence="6" id="KW-1185">Reference proteome</keyword>
<dbReference type="PANTHER" id="PTHR46720:SF3">
    <property type="entry name" value="FAD-BINDING DOMAIN-CONTAINING PROTEIN-RELATED"/>
    <property type="match status" value="1"/>
</dbReference>
<dbReference type="GO" id="GO:0004497">
    <property type="term" value="F:monooxygenase activity"/>
    <property type="evidence" value="ECO:0007669"/>
    <property type="project" value="UniProtKB-KW"/>
</dbReference>
<evidence type="ECO:0000313" key="5">
    <source>
        <dbReference type="EMBL" id="QRC97625.1"/>
    </source>
</evidence>
<keyword evidence="1" id="KW-0285">Flavoprotein</keyword>
<dbReference type="AlphaFoldDB" id="A0A7U2F6V9"/>
<dbReference type="PANTHER" id="PTHR46720">
    <property type="entry name" value="HYDROXYLASE, PUTATIVE (AFU_ORTHOLOGUE AFUA_3G01460)-RELATED"/>
    <property type="match status" value="1"/>
</dbReference>
<dbReference type="Proteomes" id="UP000663193">
    <property type="component" value="Chromosome 7"/>
</dbReference>
<dbReference type="VEuPathDB" id="FungiDB:JI435_086010"/>
<evidence type="ECO:0000256" key="1">
    <source>
        <dbReference type="ARBA" id="ARBA00022630"/>
    </source>
</evidence>